<comment type="caution">
    <text evidence="1">The sequence shown here is derived from an EMBL/GenBank/DDBJ whole genome shotgun (WGS) entry which is preliminary data.</text>
</comment>
<dbReference type="Proteomes" id="UP000004750">
    <property type="component" value="Unassembled WGS sequence"/>
</dbReference>
<gene>
    <name evidence="1" type="ORF">HMPREF9080_01095</name>
</gene>
<dbReference type="AlphaFoldDB" id="G9ZEA7"/>
<proteinExistence type="predicted"/>
<dbReference type="STRING" id="797473.HMPREF9080_01095"/>
<organism evidence="1 2">
    <name type="scientific">Cardiobacterium valvarum F0432</name>
    <dbReference type="NCBI Taxonomy" id="797473"/>
    <lineage>
        <taxon>Bacteria</taxon>
        <taxon>Pseudomonadati</taxon>
        <taxon>Pseudomonadota</taxon>
        <taxon>Gammaproteobacteria</taxon>
        <taxon>Cardiobacteriales</taxon>
        <taxon>Cardiobacteriaceae</taxon>
        <taxon>Cardiobacterium</taxon>
    </lineage>
</organism>
<dbReference type="HOGENOM" id="CLU_2786251_0_0_6"/>
<name>G9ZEA7_9GAMM</name>
<evidence type="ECO:0000313" key="2">
    <source>
        <dbReference type="Proteomes" id="UP000004750"/>
    </source>
</evidence>
<reference evidence="1 2" key="1">
    <citation type="submission" date="2011-08" db="EMBL/GenBank/DDBJ databases">
        <authorList>
            <person name="Weinstock G."/>
            <person name="Sodergren E."/>
            <person name="Clifton S."/>
            <person name="Fulton L."/>
            <person name="Fulton B."/>
            <person name="Courtney L."/>
            <person name="Fronick C."/>
            <person name="Harrison M."/>
            <person name="Strong C."/>
            <person name="Farmer C."/>
            <person name="Delahaunty K."/>
            <person name="Markovic C."/>
            <person name="Hall O."/>
            <person name="Minx P."/>
            <person name="Tomlinson C."/>
            <person name="Mitreva M."/>
            <person name="Hou S."/>
            <person name="Chen J."/>
            <person name="Wollam A."/>
            <person name="Pepin K.H."/>
            <person name="Johnson M."/>
            <person name="Bhonagiri V."/>
            <person name="Zhang X."/>
            <person name="Suruliraj S."/>
            <person name="Warren W."/>
            <person name="Chinwalla A."/>
            <person name="Mardis E.R."/>
            <person name="Wilson R.K."/>
        </authorList>
    </citation>
    <scope>NUCLEOTIDE SEQUENCE [LARGE SCALE GENOMIC DNA]</scope>
    <source>
        <strain evidence="1 2">F0432</strain>
    </source>
</reference>
<sequence>MAVLTIGAANTPLSGKISPIGSPEFMSLGEFLSHTDWTLCDSFSAPLTRHTFQIATKTATISAPRRFP</sequence>
<evidence type="ECO:0000313" key="1">
    <source>
        <dbReference type="EMBL" id="EHM54866.1"/>
    </source>
</evidence>
<accession>G9ZEA7</accession>
<protein>
    <submittedName>
        <fullName evidence="1">Uncharacterized protein</fullName>
    </submittedName>
</protein>
<dbReference type="EMBL" id="AGCM01000055">
    <property type="protein sequence ID" value="EHM54866.1"/>
    <property type="molecule type" value="Genomic_DNA"/>
</dbReference>